<feature type="coiled-coil region" evidence="1">
    <location>
        <begin position="308"/>
        <end position="422"/>
    </location>
</feature>
<dbReference type="GO" id="GO:0060271">
    <property type="term" value="P:cilium assembly"/>
    <property type="evidence" value="ECO:0007669"/>
    <property type="project" value="TreeGrafter"/>
</dbReference>
<evidence type="ECO:0008006" key="5">
    <source>
        <dbReference type="Google" id="ProtNLM"/>
    </source>
</evidence>
<dbReference type="OMA" id="NTHDTVN"/>
<dbReference type="OrthoDB" id="299638at2759"/>
<keyword evidence="4" id="KW-1185">Reference proteome</keyword>
<dbReference type="Proteomes" id="UP000054937">
    <property type="component" value="Unassembled WGS sequence"/>
</dbReference>
<sequence>MYSNSRDAQLMKGVNFDPNVFTEDELKMLEKGGITVTDSEGEDSMIQHQRQNPYSKSRQFATQRVNQEENVLEQEINRIKTTFENDKRMQLQEHRRETEQYQNEIRQLRARHVHVEGQVPLIKEALAQVKDMLSGLVPENVYLKLRDLPEKDLPPSEWILVNVWELVYPFKKDAELQKKELFRLREELKQTVDKQHHILSELEHANRLLYNKDDDYKRHQLNYENARKALEVELSKANEEIDILREKGNNYDELNRRFKQMEQEKFLLEEKMGFYDSEAGKEGKHVLSEVYKTTDDMRRKTELLNQDKEYLTKENIELLEKNKRLEDRLDRMESELIESKNQAQEYLYKLLNHKTETMVDYEKRVNKEMNELRDKFDRELRESKSNMAENYELKIRILTDSKEELEMKLENAEGLVREKDKSYNNLLVENRTLQKQVNSDLAEMRINYRIKSEELERITNIYQECNDNLKQTKYENDMLRDKLNILKAEYYKAEGQGKQDQANIRAENAVLKERLREYDQMEKEIDEAVEGMASQQEDIKDSDNPYLLTINNAPTSTKRRVKQAMNLAQKLMLKQKECEHYQKELRSVQQELEVREERLKISEDLLTKTNQPYSMLLSQIEEKEKEMLKFRQVLKQERSDYDNLKEEYNTLKKTYDKLNEDCKKLLIRRQNIQNIQTLLIKLSQSDASEVKGNVKSLINEITEILQNKSAVGGQPAFLGGTLRKIDGSQYNQYNVPEREENKMMDSGYNEQPSWANKLRSRKK</sequence>
<evidence type="ECO:0000256" key="1">
    <source>
        <dbReference type="SAM" id="Coils"/>
    </source>
</evidence>
<dbReference type="InterPro" id="IPR026205">
    <property type="entry name" value="PIBF1"/>
</dbReference>
<protein>
    <recommendedName>
        <fullName evidence="5">Progesterone-induced-blocking factor 1</fullName>
    </recommendedName>
</protein>
<proteinExistence type="predicted"/>
<accession>A0A0V0QH98</accession>
<dbReference type="EMBL" id="LDAU01000170">
    <property type="protein sequence ID" value="KRX01429.1"/>
    <property type="molecule type" value="Genomic_DNA"/>
</dbReference>
<feature type="coiled-coil region" evidence="1">
    <location>
        <begin position="220"/>
        <end position="271"/>
    </location>
</feature>
<reference evidence="3 4" key="1">
    <citation type="journal article" date="2015" name="Sci. Rep.">
        <title>Genome of the facultative scuticociliatosis pathogen Pseudocohnilembus persalinus provides insight into its virulence through horizontal gene transfer.</title>
        <authorList>
            <person name="Xiong J."/>
            <person name="Wang G."/>
            <person name="Cheng J."/>
            <person name="Tian M."/>
            <person name="Pan X."/>
            <person name="Warren A."/>
            <person name="Jiang C."/>
            <person name="Yuan D."/>
            <person name="Miao W."/>
        </authorList>
    </citation>
    <scope>NUCLEOTIDE SEQUENCE [LARGE SCALE GENOMIC DNA]</scope>
    <source>
        <strain evidence="3">36N120E</strain>
    </source>
</reference>
<feature type="coiled-coil region" evidence="1">
    <location>
        <begin position="564"/>
        <end position="675"/>
    </location>
</feature>
<comment type="caution">
    <text evidence="3">The sequence shown here is derived from an EMBL/GenBank/DDBJ whole genome shotgun (WGS) entry which is preliminary data.</text>
</comment>
<evidence type="ECO:0000313" key="4">
    <source>
        <dbReference type="Proteomes" id="UP000054937"/>
    </source>
</evidence>
<keyword evidence="1" id="KW-0175">Coiled coil</keyword>
<feature type="coiled-coil region" evidence="1">
    <location>
        <begin position="462"/>
        <end position="538"/>
    </location>
</feature>
<organism evidence="3 4">
    <name type="scientific">Pseudocohnilembus persalinus</name>
    <name type="common">Ciliate</name>
    <dbReference type="NCBI Taxonomy" id="266149"/>
    <lineage>
        <taxon>Eukaryota</taxon>
        <taxon>Sar</taxon>
        <taxon>Alveolata</taxon>
        <taxon>Ciliophora</taxon>
        <taxon>Intramacronucleata</taxon>
        <taxon>Oligohymenophorea</taxon>
        <taxon>Scuticociliatia</taxon>
        <taxon>Philasterida</taxon>
        <taxon>Pseudocohnilembidae</taxon>
        <taxon>Pseudocohnilembus</taxon>
    </lineage>
</organism>
<dbReference type="PANTHER" id="PTHR18950">
    <property type="entry name" value="PROGESTERONE-INDUCED BLOCKING FACTOR 1"/>
    <property type="match status" value="1"/>
</dbReference>
<gene>
    <name evidence="3" type="ORF">PPERSA_01332</name>
</gene>
<evidence type="ECO:0000313" key="3">
    <source>
        <dbReference type="EMBL" id="KRX01429.1"/>
    </source>
</evidence>
<dbReference type="PANTHER" id="PTHR18950:SF0">
    <property type="entry name" value="PROGESTERONE IMMUNOMODULATORY BINDING FACTOR 1"/>
    <property type="match status" value="1"/>
</dbReference>
<dbReference type="InParanoid" id="A0A0V0QH98"/>
<feature type="region of interest" description="Disordered" evidence="2">
    <location>
        <begin position="737"/>
        <end position="763"/>
    </location>
</feature>
<name>A0A0V0QH98_PSEPJ</name>
<feature type="coiled-coil region" evidence="1">
    <location>
        <begin position="58"/>
        <end position="118"/>
    </location>
</feature>
<dbReference type="GO" id="GO:0005815">
    <property type="term" value="C:microtubule organizing center"/>
    <property type="evidence" value="ECO:0007669"/>
    <property type="project" value="TreeGrafter"/>
</dbReference>
<dbReference type="AlphaFoldDB" id="A0A0V0QH98"/>
<evidence type="ECO:0000256" key="2">
    <source>
        <dbReference type="SAM" id="MobiDB-lite"/>
    </source>
</evidence>